<reference evidence="2 3" key="1">
    <citation type="submission" date="2020-05" db="EMBL/GenBank/DDBJ databases">
        <authorList>
            <person name="Campoy J."/>
            <person name="Schneeberger K."/>
            <person name="Spophaly S."/>
        </authorList>
    </citation>
    <scope>NUCLEOTIDE SEQUENCE [LARGE SCALE GENOMIC DNA]</scope>
    <source>
        <strain evidence="2">PruArmRojPasFocal</strain>
    </source>
</reference>
<accession>A0A6J5TNN6</accession>
<gene>
    <name evidence="2" type="ORF">CURHAP_LOCUS7373</name>
</gene>
<feature type="region of interest" description="Disordered" evidence="1">
    <location>
        <begin position="79"/>
        <end position="104"/>
    </location>
</feature>
<dbReference type="AlphaFoldDB" id="A0A6J5TNN6"/>
<protein>
    <submittedName>
        <fullName evidence="2">Uncharacterized protein</fullName>
    </submittedName>
</protein>
<proteinExistence type="predicted"/>
<sequence>MPQPMAISLCEDVNGGAGRMALHFATGCIDLASGGREPVHMFPVARLLVRCIIAPDTQPAPGLGFFFFALFISDGASAPDSGVGGVDPRPGDPPTPLVGRPPPLSIPLRPSFTFPSPFFPSLSAHH</sequence>
<dbReference type="Proteomes" id="UP000507222">
    <property type="component" value="Unassembled WGS sequence"/>
</dbReference>
<name>A0A6J5TNN6_PRUAR</name>
<evidence type="ECO:0000313" key="3">
    <source>
        <dbReference type="Proteomes" id="UP000507222"/>
    </source>
</evidence>
<evidence type="ECO:0000256" key="1">
    <source>
        <dbReference type="SAM" id="MobiDB-lite"/>
    </source>
</evidence>
<organism evidence="2 3">
    <name type="scientific">Prunus armeniaca</name>
    <name type="common">Apricot</name>
    <name type="synonym">Armeniaca vulgaris</name>
    <dbReference type="NCBI Taxonomy" id="36596"/>
    <lineage>
        <taxon>Eukaryota</taxon>
        <taxon>Viridiplantae</taxon>
        <taxon>Streptophyta</taxon>
        <taxon>Embryophyta</taxon>
        <taxon>Tracheophyta</taxon>
        <taxon>Spermatophyta</taxon>
        <taxon>Magnoliopsida</taxon>
        <taxon>eudicotyledons</taxon>
        <taxon>Gunneridae</taxon>
        <taxon>Pentapetalae</taxon>
        <taxon>rosids</taxon>
        <taxon>fabids</taxon>
        <taxon>Rosales</taxon>
        <taxon>Rosaceae</taxon>
        <taxon>Amygdaloideae</taxon>
        <taxon>Amygdaleae</taxon>
        <taxon>Prunus</taxon>
    </lineage>
</organism>
<evidence type="ECO:0000313" key="2">
    <source>
        <dbReference type="EMBL" id="CAB4265269.1"/>
    </source>
</evidence>
<dbReference type="EMBL" id="CAEKDK010000001">
    <property type="protein sequence ID" value="CAB4265269.1"/>
    <property type="molecule type" value="Genomic_DNA"/>
</dbReference>
<feature type="compositionally biased region" description="Pro residues" evidence="1">
    <location>
        <begin position="91"/>
        <end position="104"/>
    </location>
</feature>